<dbReference type="OrthoDB" id="5738083at2"/>
<protein>
    <recommendedName>
        <fullName evidence="4">Pyridoxamine 5'-phosphate oxidase putative domain-containing protein</fullName>
    </recommendedName>
</protein>
<dbReference type="NCBIfam" id="TIGR03666">
    <property type="entry name" value="Rv2061_F420"/>
    <property type="match status" value="1"/>
</dbReference>
<proteinExistence type="predicted"/>
<sequence length="130" mass="14581">MTDPMVAPLLRRWATLLRTRRGDGSWVDTPVNAAVAGDRVVFGTAATTAKVRRLRRHPEVEIAPCTVRGRPVGEFLRATARPLDGAEAAAAARCLRRRFPVSYRILAPIEIRRRGTRYVFYELADLRPAE</sequence>
<name>A0A1I6ATH6_9PSEU</name>
<evidence type="ECO:0000256" key="1">
    <source>
        <dbReference type="ARBA" id="ARBA00023002"/>
    </source>
</evidence>
<reference evidence="3" key="1">
    <citation type="submission" date="2016-10" db="EMBL/GenBank/DDBJ databases">
        <authorList>
            <person name="Varghese N."/>
            <person name="Submissions S."/>
        </authorList>
    </citation>
    <scope>NUCLEOTIDE SEQUENCE [LARGE SCALE GENOMIC DNA]</scope>
    <source>
        <strain evidence="3">CGMCC 4.5579</strain>
    </source>
</reference>
<dbReference type="EMBL" id="FOWW01000014">
    <property type="protein sequence ID" value="SFQ71956.1"/>
    <property type="molecule type" value="Genomic_DNA"/>
</dbReference>
<dbReference type="InterPro" id="IPR019965">
    <property type="entry name" value="PPOX_F420-dep_Rv2061_put"/>
</dbReference>
<keyword evidence="1" id="KW-0560">Oxidoreductase</keyword>
<dbReference type="PANTHER" id="PTHR35176:SF11">
    <property type="entry name" value="PYRIDOXAMINE 5'-PHOSPHATE OXIDASE FAMILY PROTEIN"/>
    <property type="match status" value="1"/>
</dbReference>
<dbReference type="Proteomes" id="UP000198727">
    <property type="component" value="Unassembled WGS sequence"/>
</dbReference>
<dbReference type="GO" id="GO:0005829">
    <property type="term" value="C:cytosol"/>
    <property type="evidence" value="ECO:0007669"/>
    <property type="project" value="TreeGrafter"/>
</dbReference>
<dbReference type="GO" id="GO:0016627">
    <property type="term" value="F:oxidoreductase activity, acting on the CH-CH group of donors"/>
    <property type="evidence" value="ECO:0007669"/>
    <property type="project" value="TreeGrafter"/>
</dbReference>
<dbReference type="Gene3D" id="2.30.110.10">
    <property type="entry name" value="Electron Transport, Fmn-binding Protein, Chain A"/>
    <property type="match status" value="1"/>
</dbReference>
<dbReference type="STRING" id="587909.SAMN05421810_11490"/>
<dbReference type="InterPro" id="IPR052019">
    <property type="entry name" value="F420H2_bilvrd_red/Heme_oxyg"/>
</dbReference>
<dbReference type="PANTHER" id="PTHR35176">
    <property type="entry name" value="HEME OXYGENASE HI_0854-RELATED"/>
    <property type="match status" value="1"/>
</dbReference>
<dbReference type="GO" id="GO:0070967">
    <property type="term" value="F:coenzyme F420 binding"/>
    <property type="evidence" value="ECO:0007669"/>
    <property type="project" value="TreeGrafter"/>
</dbReference>
<gene>
    <name evidence="2" type="ORF">SAMN05421810_11490</name>
</gene>
<keyword evidence="3" id="KW-1185">Reference proteome</keyword>
<evidence type="ECO:0008006" key="4">
    <source>
        <dbReference type="Google" id="ProtNLM"/>
    </source>
</evidence>
<evidence type="ECO:0000313" key="2">
    <source>
        <dbReference type="EMBL" id="SFQ71956.1"/>
    </source>
</evidence>
<dbReference type="InterPro" id="IPR012349">
    <property type="entry name" value="Split_barrel_FMN-bd"/>
</dbReference>
<dbReference type="AlphaFoldDB" id="A0A1I6ATH6"/>
<dbReference type="SUPFAM" id="SSF50475">
    <property type="entry name" value="FMN-binding split barrel"/>
    <property type="match status" value="1"/>
</dbReference>
<accession>A0A1I6ATH6</accession>
<evidence type="ECO:0000313" key="3">
    <source>
        <dbReference type="Proteomes" id="UP000198727"/>
    </source>
</evidence>
<dbReference type="RefSeq" id="WP_092536663.1">
    <property type="nucleotide sequence ID" value="NZ_FOWW01000014.1"/>
</dbReference>
<organism evidence="2 3">
    <name type="scientific">Amycolatopsis arida</name>
    <dbReference type="NCBI Taxonomy" id="587909"/>
    <lineage>
        <taxon>Bacteria</taxon>
        <taxon>Bacillati</taxon>
        <taxon>Actinomycetota</taxon>
        <taxon>Actinomycetes</taxon>
        <taxon>Pseudonocardiales</taxon>
        <taxon>Pseudonocardiaceae</taxon>
        <taxon>Amycolatopsis</taxon>
    </lineage>
</organism>